<sequence>MKKVEIKQNNTTINKVTLAGTISLLALLLLFLVVTLFSTNSLASQITLLTEHPFTVNGDISDVKTDLALMRIRTERLQSYNQPDDIVLVSEALEDIYIDMEKLLNEIAELYLGPDEDIRALSDTYEELKNAHHQFLAFSKLTSSSTNEIAEYEKTYLYPLYDTFEADATRILTYVRSTQQSIFTSANQINKMTVIWSCIIIAATAVGLFYFQSLIRKMSQRLYQKNNQFEVLAETIDESFLIFSKEREDCDFVSSNTEKVIGIQADQLLADRSLIYNYMSKETAEELRNTMSMKNDGSWDSAIEFYNPQKIEPRWLQLRCYQVGEDENAKYIMTLTDHTEEKRANQALMDALISAQKANNAKKDFLSRMSHEIRTPMNAIIGMTTIAAASIEDRGRVEDCLAKISYASKHLLMLINDVLDMSRIESNHMKINTEPFELYQFLNNFVSVIYPQAANKGLEFTEKTSGFTDHTTYLGDPMRLNQILFNLTSNAIKFTQSGGKVSLEVSQLPLRGKKVWLRFIVSDTGIGMDEQGLKNLYTPFEQANASIAGKYGGTGLGMSITQNLVSLMGGHIKVKSTPNEGTAFTVELPFEQSNVDLQPLQEYVLESLKVLVVDDERDICEHTVLLLKKMKINAEWVLSGKEAVESVVLAQNNGNSFDICFIDWKMPEMDGLETVRQIREKIGPDTPIIIISAYDWSDIEEEARSIGVNAFIAKPMFQSSIYNVLVNVTHGAFGRSTAKADTEQNSLKGKRLLLAEDNELNMEIATTLLSMNGADVEGVPNGKEAVEKFMQMEPYYYDAILMDVQMPIMNGCEATKHIRACGRPDAEFIPIIATTANAFAEDVATVMAAGMNAHIGKPIDIKQLCEVLNRLCRQR</sequence>
<feature type="domain" description="Response regulatory" evidence="11">
    <location>
        <begin position="751"/>
        <end position="872"/>
    </location>
</feature>
<dbReference type="CDD" id="cd17546">
    <property type="entry name" value="REC_hyHK_CKI1_RcsC-like"/>
    <property type="match status" value="2"/>
</dbReference>
<dbReference type="EMBL" id="QJKH01000017">
    <property type="protein sequence ID" value="PXX75833.1"/>
    <property type="molecule type" value="Genomic_DNA"/>
</dbReference>
<dbReference type="STRING" id="1034346.GCA_000313565_01041"/>
<dbReference type="InterPro" id="IPR001789">
    <property type="entry name" value="Sig_transdc_resp-reg_receiver"/>
</dbReference>
<dbReference type="InterPro" id="IPR011006">
    <property type="entry name" value="CheY-like_superfamily"/>
</dbReference>
<dbReference type="PROSITE" id="PS50110">
    <property type="entry name" value="RESPONSE_REGULATORY"/>
    <property type="match status" value="2"/>
</dbReference>
<keyword evidence="5" id="KW-0808">Transferase</keyword>
<evidence type="ECO:0000256" key="6">
    <source>
        <dbReference type="ARBA" id="ARBA00023012"/>
    </source>
</evidence>
<organism evidence="12 13">
    <name type="scientific">Dielma fastidiosa</name>
    <dbReference type="NCBI Taxonomy" id="1034346"/>
    <lineage>
        <taxon>Bacteria</taxon>
        <taxon>Bacillati</taxon>
        <taxon>Bacillota</taxon>
        <taxon>Erysipelotrichia</taxon>
        <taxon>Erysipelotrichales</taxon>
        <taxon>Erysipelotrichaceae</taxon>
        <taxon>Dielma</taxon>
    </lineage>
</organism>
<dbReference type="InterPro" id="IPR036890">
    <property type="entry name" value="HATPase_C_sf"/>
</dbReference>
<keyword evidence="9" id="KW-1133">Transmembrane helix</keyword>
<dbReference type="RefSeq" id="WP_022937355.1">
    <property type="nucleotide sequence ID" value="NZ_CABKRQ010000002.1"/>
</dbReference>
<accession>A0A318KE12</accession>
<evidence type="ECO:0000256" key="7">
    <source>
        <dbReference type="ARBA" id="ARBA00074306"/>
    </source>
</evidence>
<dbReference type="GO" id="GO:0000155">
    <property type="term" value="F:phosphorelay sensor kinase activity"/>
    <property type="evidence" value="ECO:0007669"/>
    <property type="project" value="InterPro"/>
</dbReference>
<feature type="modified residue" description="4-aspartylphosphate" evidence="8">
    <location>
        <position position="663"/>
    </location>
</feature>
<dbReference type="CDD" id="cd00082">
    <property type="entry name" value="HisKA"/>
    <property type="match status" value="1"/>
</dbReference>
<proteinExistence type="inferred from homology"/>
<dbReference type="Gene3D" id="3.40.50.2300">
    <property type="match status" value="2"/>
</dbReference>
<keyword evidence="13" id="KW-1185">Reference proteome</keyword>
<evidence type="ECO:0000313" key="12">
    <source>
        <dbReference type="EMBL" id="PXX75833.1"/>
    </source>
</evidence>
<keyword evidence="4 8" id="KW-0597">Phosphoprotein</keyword>
<dbReference type="SUPFAM" id="SSF55874">
    <property type="entry name" value="ATPase domain of HSP90 chaperone/DNA topoisomerase II/histidine kinase"/>
    <property type="match status" value="1"/>
</dbReference>
<dbReference type="FunFam" id="3.30.565.10:FF:000010">
    <property type="entry name" value="Sensor histidine kinase RcsC"/>
    <property type="match status" value="1"/>
</dbReference>
<dbReference type="Gene3D" id="3.30.565.10">
    <property type="entry name" value="Histidine kinase-like ATPase, C-terminal domain"/>
    <property type="match status" value="1"/>
</dbReference>
<feature type="domain" description="Histidine kinase" evidence="10">
    <location>
        <begin position="368"/>
        <end position="592"/>
    </location>
</feature>
<dbReference type="PRINTS" id="PR00344">
    <property type="entry name" value="BCTRLSENSOR"/>
</dbReference>
<dbReference type="Pfam" id="PF00512">
    <property type="entry name" value="HisKA"/>
    <property type="match status" value="1"/>
</dbReference>
<evidence type="ECO:0000256" key="4">
    <source>
        <dbReference type="ARBA" id="ARBA00022553"/>
    </source>
</evidence>
<keyword evidence="9" id="KW-0812">Transmembrane</keyword>
<dbReference type="InterPro" id="IPR005467">
    <property type="entry name" value="His_kinase_dom"/>
</dbReference>
<name>A0A318KE12_9FIRM</name>
<evidence type="ECO:0000256" key="1">
    <source>
        <dbReference type="ARBA" id="ARBA00000085"/>
    </source>
</evidence>
<comment type="similarity">
    <text evidence="2">In the N-terminal section; belongs to the phytochrome family.</text>
</comment>
<dbReference type="InterPro" id="IPR004358">
    <property type="entry name" value="Sig_transdc_His_kin-like_C"/>
</dbReference>
<keyword evidence="9" id="KW-0472">Membrane</keyword>
<keyword evidence="6" id="KW-0902">Two-component regulatory system</keyword>
<evidence type="ECO:0000256" key="8">
    <source>
        <dbReference type="PROSITE-ProRule" id="PRU00169"/>
    </source>
</evidence>
<dbReference type="Gene3D" id="3.30.450.20">
    <property type="entry name" value="PAS domain"/>
    <property type="match status" value="1"/>
</dbReference>
<comment type="catalytic activity">
    <reaction evidence="1">
        <text>ATP + protein L-histidine = ADP + protein N-phospho-L-histidine.</text>
        <dbReference type="EC" id="2.7.13.3"/>
    </reaction>
</comment>
<dbReference type="Pfam" id="PF02518">
    <property type="entry name" value="HATPase_c"/>
    <property type="match status" value="1"/>
</dbReference>
<evidence type="ECO:0000256" key="9">
    <source>
        <dbReference type="SAM" id="Phobius"/>
    </source>
</evidence>
<dbReference type="PANTHER" id="PTHR45339">
    <property type="entry name" value="HYBRID SIGNAL TRANSDUCTION HISTIDINE KINASE J"/>
    <property type="match status" value="1"/>
</dbReference>
<dbReference type="SUPFAM" id="SSF47384">
    <property type="entry name" value="Homodimeric domain of signal transducing histidine kinase"/>
    <property type="match status" value="1"/>
</dbReference>
<keyword evidence="5" id="KW-0418">Kinase</keyword>
<dbReference type="Proteomes" id="UP000247612">
    <property type="component" value="Unassembled WGS sequence"/>
</dbReference>
<dbReference type="PANTHER" id="PTHR45339:SF1">
    <property type="entry name" value="HYBRID SIGNAL TRANSDUCTION HISTIDINE KINASE J"/>
    <property type="match status" value="1"/>
</dbReference>
<comment type="caution">
    <text evidence="12">The sequence shown here is derived from an EMBL/GenBank/DDBJ whole genome shotgun (WGS) entry which is preliminary data.</text>
</comment>
<feature type="transmembrane region" description="Helical" evidence="9">
    <location>
        <begin position="194"/>
        <end position="215"/>
    </location>
</feature>
<dbReference type="SMART" id="SM00388">
    <property type="entry name" value="HisKA"/>
    <property type="match status" value="1"/>
</dbReference>
<dbReference type="OrthoDB" id="9803190at2"/>
<dbReference type="Pfam" id="PF00072">
    <property type="entry name" value="Response_reg"/>
    <property type="match status" value="2"/>
</dbReference>
<dbReference type="CDD" id="cd16922">
    <property type="entry name" value="HATPase_EvgS-ArcB-TorS-like"/>
    <property type="match status" value="1"/>
</dbReference>
<gene>
    <name evidence="12" type="ORF">DES51_11717</name>
</gene>
<reference evidence="12 13" key="1">
    <citation type="submission" date="2018-05" db="EMBL/GenBank/DDBJ databases">
        <title>Genomic Encyclopedia of Type Strains, Phase IV (KMG-IV): sequencing the most valuable type-strain genomes for metagenomic binning, comparative biology and taxonomic classification.</title>
        <authorList>
            <person name="Goeker M."/>
        </authorList>
    </citation>
    <scope>NUCLEOTIDE SEQUENCE [LARGE SCALE GENOMIC DNA]</scope>
    <source>
        <strain evidence="12 13">JC118</strain>
    </source>
</reference>
<evidence type="ECO:0000259" key="11">
    <source>
        <dbReference type="PROSITE" id="PS50110"/>
    </source>
</evidence>
<dbReference type="InterPro" id="IPR003661">
    <property type="entry name" value="HisK_dim/P_dom"/>
</dbReference>
<dbReference type="Gene3D" id="1.10.287.130">
    <property type="match status" value="1"/>
</dbReference>
<dbReference type="SMART" id="SM00448">
    <property type="entry name" value="REC"/>
    <property type="match status" value="2"/>
</dbReference>
<evidence type="ECO:0000313" key="13">
    <source>
        <dbReference type="Proteomes" id="UP000247612"/>
    </source>
</evidence>
<evidence type="ECO:0000259" key="10">
    <source>
        <dbReference type="PROSITE" id="PS50109"/>
    </source>
</evidence>
<dbReference type="InterPro" id="IPR036097">
    <property type="entry name" value="HisK_dim/P_sf"/>
</dbReference>
<evidence type="ECO:0000256" key="3">
    <source>
        <dbReference type="ARBA" id="ARBA00012438"/>
    </source>
</evidence>
<dbReference type="AlphaFoldDB" id="A0A318KE12"/>
<dbReference type="InterPro" id="IPR003594">
    <property type="entry name" value="HATPase_dom"/>
</dbReference>
<dbReference type="EC" id="2.7.13.3" evidence="3"/>
<evidence type="ECO:0000256" key="5">
    <source>
        <dbReference type="ARBA" id="ARBA00022777"/>
    </source>
</evidence>
<dbReference type="SUPFAM" id="SSF52172">
    <property type="entry name" value="CheY-like"/>
    <property type="match status" value="2"/>
</dbReference>
<evidence type="ECO:0000256" key="2">
    <source>
        <dbReference type="ARBA" id="ARBA00006402"/>
    </source>
</evidence>
<feature type="modified residue" description="4-aspartylphosphate" evidence="8">
    <location>
        <position position="803"/>
    </location>
</feature>
<dbReference type="PROSITE" id="PS50109">
    <property type="entry name" value="HIS_KIN"/>
    <property type="match status" value="1"/>
</dbReference>
<dbReference type="SMART" id="SM00387">
    <property type="entry name" value="HATPase_c"/>
    <property type="match status" value="1"/>
</dbReference>
<protein>
    <recommendedName>
        <fullName evidence="7">Circadian input-output histidine kinase CikA</fullName>
        <ecNumber evidence="3">2.7.13.3</ecNumber>
    </recommendedName>
</protein>
<feature type="domain" description="Response regulatory" evidence="11">
    <location>
        <begin position="609"/>
        <end position="729"/>
    </location>
</feature>